<proteinExistence type="predicted"/>
<evidence type="ECO:0000313" key="4">
    <source>
        <dbReference type="Proteomes" id="UP000253094"/>
    </source>
</evidence>
<keyword evidence="3" id="KW-0547">Nucleotide-binding</keyword>
<keyword evidence="4" id="KW-1185">Reference proteome</keyword>
<dbReference type="InterPro" id="IPR036890">
    <property type="entry name" value="HATPase_C_sf"/>
</dbReference>
<dbReference type="RefSeq" id="WP_114033800.1">
    <property type="nucleotide sequence ID" value="NZ_QOIL01000034.1"/>
</dbReference>
<dbReference type="PANTHER" id="PTHR35526">
    <property type="entry name" value="ANTI-SIGMA-F FACTOR RSBW-RELATED"/>
    <property type="match status" value="1"/>
</dbReference>
<sequence length="127" mass="13310">MNATSWALPSDPAMVGEARAMVRKTLTDWGLPHLVDDAELVISELVTNALVHGTAPVVMALHDAGPALIGAITDGSTTPLAARNADLEDIGGRGLAIVRALAASWGVWPYPTGKTIWFTLLRDGTPT</sequence>
<keyword evidence="1" id="KW-0418">Kinase</keyword>
<dbReference type="Gene3D" id="3.30.565.10">
    <property type="entry name" value="Histidine kinase-like ATPase, C-terminal domain"/>
    <property type="match status" value="1"/>
</dbReference>
<feature type="domain" description="Histidine kinase/HSP90-like ATPase" evidence="2">
    <location>
        <begin position="8"/>
        <end position="119"/>
    </location>
</feature>
<keyword evidence="1" id="KW-0808">Transferase</keyword>
<accession>A0A367ENH1</accession>
<organism evidence="3 4">
    <name type="scientific">Sphaerisporangium album</name>
    <dbReference type="NCBI Taxonomy" id="509200"/>
    <lineage>
        <taxon>Bacteria</taxon>
        <taxon>Bacillati</taxon>
        <taxon>Actinomycetota</taxon>
        <taxon>Actinomycetes</taxon>
        <taxon>Streptosporangiales</taxon>
        <taxon>Streptosporangiaceae</taxon>
        <taxon>Sphaerisporangium</taxon>
    </lineage>
</organism>
<dbReference type="Proteomes" id="UP000253094">
    <property type="component" value="Unassembled WGS sequence"/>
</dbReference>
<dbReference type="EMBL" id="QOIL01000034">
    <property type="protein sequence ID" value="RCG19145.1"/>
    <property type="molecule type" value="Genomic_DNA"/>
</dbReference>
<keyword evidence="1" id="KW-0723">Serine/threonine-protein kinase</keyword>
<dbReference type="CDD" id="cd16936">
    <property type="entry name" value="HATPase_RsbW-like"/>
    <property type="match status" value="1"/>
</dbReference>
<dbReference type="PANTHER" id="PTHR35526:SF3">
    <property type="entry name" value="ANTI-SIGMA-F FACTOR RSBW"/>
    <property type="match status" value="1"/>
</dbReference>
<dbReference type="GO" id="GO:0004674">
    <property type="term" value="F:protein serine/threonine kinase activity"/>
    <property type="evidence" value="ECO:0007669"/>
    <property type="project" value="UniProtKB-KW"/>
</dbReference>
<evidence type="ECO:0000313" key="3">
    <source>
        <dbReference type="EMBL" id="RCG19145.1"/>
    </source>
</evidence>
<dbReference type="Pfam" id="PF13581">
    <property type="entry name" value="HATPase_c_2"/>
    <property type="match status" value="1"/>
</dbReference>
<name>A0A367ENH1_9ACTN</name>
<dbReference type="SUPFAM" id="SSF55874">
    <property type="entry name" value="ATPase domain of HSP90 chaperone/DNA topoisomerase II/histidine kinase"/>
    <property type="match status" value="1"/>
</dbReference>
<dbReference type="GO" id="GO:0005524">
    <property type="term" value="F:ATP binding"/>
    <property type="evidence" value="ECO:0007669"/>
    <property type="project" value="UniProtKB-KW"/>
</dbReference>
<evidence type="ECO:0000259" key="2">
    <source>
        <dbReference type="Pfam" id="PF13581"/>
    </source>
</evidence>
<dbReference type="InterPro" id="IPR003594">
    <property type="entry name" value="HATPase_dom"/>
</dbReference>
<evidence type="ECO:0000256" key="1">
    <source>
        <dbReference type="ARBA" id="ARBA00022527"/>
    </source>
</evidence>
<dbReference type="InterPro" id="IPR050267">
    <property type="entry name" value="Anti-sigma-factor_SerPK"/>
</dbReference>
<dbReference type="OrthoDB" id="3480218at2"/>
<reference evidence="3 4" key="1">
    <citation type="submission" date="2018-06" db="EMBL/GenBank/DDBJ databases">
        <title>Sphaerisporangium craniellae sp. nov., isolated from a marine sponge in the South China Sea.</title>
        <authorList>
            <person name="Li L."/>
        </authorList>
    </citation>
    <scope>NUCLEOTIDE SEQUENCE [LARGE SCALE GENOMIC DNA]</scope>
    <source>
        <strain evidence="3 4">CCTCC AA 208026</strain>
    </source>
</reference>
<gene>
    <name evidence="3" type="ORF">DQ384_38365</name>
</gene>
<keyword evidence="3" id="KW-0067">ATP-binding</keyword>
<protein>
    <submittedName>
        <fullName evidence="3">ATP-binding protein</fullName>
    </submittedName>
</protein>
<comment type="caution">
    <text evidence="3">The sequence shown here is derived from an EMBL/GenBank/DDBJ whole genome shotgun (WGS) entry which is preliminary data.</text>
</comment>
<dbReference type="AlphaFoldDB" id="A0A367ENH1"/>